<name>A0AAD4YHD6_OVIAM</name>
<dbReference type="Proteomes" id="UP001214576">
    <property type="component" value="Unassembled WGS sequence"/>
</dbReference>
<sequence length="222" mass="24959">MDCIPETSLRVITDRNWAEPEISKAVYPQLLERNQNQHKVVNDNKLANKQKMEVHVFMSVIHAVNDVDAMRRWILYQLSHKGSLKTLQWVVDLPNPGIELGSPTFQADSLLSEPLGALVNFFKECDAKGEGNRLQFSLRAVGVIPLPQNGEGARSVCSHAFNALVCNFCLRGNWKVVKFIYSICDFPKIIEEIFQDIAVHATDTSILNLDRILASALKLPDC</sequence>
<gene>
    <name evidence="1" type="ORF">MG293_000413</name>
</gene>
<evidence type="ECO:0000313" key="1">
    <source>
        <dbReference type="EMBL" id="KAI4548083.1"/>
    </source>
</evidence>
<accession>A0AAD4YHD6</accession>
<comment type="caution">
    <text evidence="1">The sequence shown here is derived from an EMBL/GenBank/DDBJ whole genome shotgun (WGS) entry which is preliminary data.</text>
</comment>
<proteinExistence type="predicted"/>
<evidence type="ECO:0000313" key="2">
    <source>
        <dbReference type="Proteomes" id="UP001214576"/>
    </source>
</evidence>
<reference evidence="1" key="1">
    <citation type="submission" date="2022-03" db="EMBL/GenBank/DDBJ databases">
        <title>Genomic analyses of argali, domestic sheep and their hybrids provide insights into chromosomal evolution, heterosis and genetic basis of agronomic traits.</title>
        <authorList>
            <person name="Li M."/>
        </authorList>
    </citation>
    <scope>NUCLEOTIDE SEQUENCE</scope>
    <source>
        <strain evidence="1">CAU-MHL-2022a</strain>
        <tissue evidence="1">Skin</tissue>
    </source>
</reference>
<organism evidence="1 2">
    <name type="scientific">Ovis ammon polii</name>
    <dbReference type="NCBI Taxonomy" id="230172"/>
    <lineage>
        <taxon>Eukaryota</taxon>
        <taxon>Metazoa</taxon>
        <taxon>Chordata</taxon>
        <taxon>Craniata</taxon>
        <taxon>Vertebrata</taxon>
        <taxon>Euteleostomi</taxon>
        <taxon>Mammalia</taxon>
        <taxon>Eutheria</taxon>
        <taxon>Laurasiatheria</taxon>
        <taxon>Artiodactyla</taxon>
        <taxon>Ruminantia</taxon>
        <taxon>Pecora</taxon>
        <taxon>Bovidae</taxon>
        <taxon>Caprinae</taxon>
        <taxon>Ovis</taxon>
    </lineage>
</organism>
<dbReference type="AlphaFoldDB" id="A0AAD4YHD6"/>
<protein>
    <submittedName>
        <fullName evidence="1">Uncharacterized protein</fullName>
    </submittedName>
</protein>
<dbReference type="EMBL" id="JAKZEL010000001">
    <property type="protein sequence ID" value="KAI4548083.1"/>
    <property type="molecule type" value="Genomic_DNA"/>
</dbReference>
<keyword evidence="2" id="KW-1185">Reference proteome</keyword>